<proteinExistence type="predicted"/>
<evidence type="ECO:0000313" key="2">
    <source>
        <dbReference type="Proteomes" id="UP000215335"/>
    </source>
</evidence>
<dbReference type="AlphaFoldDB" id="A0A232FEA0"/>
<accession>A0A232FEA0</accession>
<reference evidence="1 2" key="1">
    <citation type="journal article" date="2017" name="Curr. Biol.">
        <title>The Evolution of Venom by Co-option of Single-Copy Genes.</title>
        <authorList>
            <person name="Martinson E.O."/>
            <person name="Mrinalini"/>
            <person name="Kelkar Y.D."/>
            <person name="Chang C.H."/>
            <person name="Werren J.H."/>
        </authorList>
    </citation>
    <scope>NUCLEOTIDE SEQUENCE [LARGE SCALE GENOMIC DNA]</scope>
    <source>
        <strain evidence="1 2">Alberta</strain>
        <tissue evidence="1">Whole body</tissue>
    </source>
</reference>
<dbReference type="EMBL" id="NNAY01000369">
    <property type="protein sequence ID" value="OXU28840.1"/>
    <property type="molecule type" value="Genomic_DNA"/>
</dbReference>
<keyword evidence="2" id="KW-1185">Reference proteome</keyword>
<gene>
    <name evidence="1" type="ORF">TSAR_007555</name>
</gene>
<sequence>MWGMQMIERTMDSNKMNLKIIIHKIIIEAITIEEEGNKIIMATKVDKQVTIVTTIIGSNNVTIARLGIAMETAEISKYSIANSRKMDVDENSKE</sequence>
<protein>
    <submittedName>
        <fullName evidence="1">Uncharacterized protein</fullName>
    </submittedName>
</protein>
<organism evidence="1 2">
    <name type="scientific">Trichomalopsis sarcophagae</name>
    <dbReference type="NCBI Taxonomy" id="543379"/>
    <lineage>
        <taxon>Eukaryota</taxon>
        <taxon>Metazoa</taxon>
        <taxon>Ecdysozoa</taxon>
        <taxon>Arthropoda</taxon>
        <taxon>Hexapoda</taxon>
        <taxon>Insecta</taxon>
        <taxon>Pterygota</taxon>
        <taxon>Neoptera</taxon>
        <taxon>Endopterygota</taxon>
        <taxon>Hymenoptera</taxon>
        <taxon>Apocrita</taxon>
        <taxon>Proctotrupomorpha</taxon>
        <taxon>Chalcidoidea</taxon>
        <taxon>Pteromalidae</taxon>
        <taxon>Pteromalinae</taxon>
        <taxon>Trichomalopsis</taxon>
    </lineage>
</organism>
<comment type="caution">
    <text evidence="1">The sequence shown here is derived from an EMBL/GenBank/DDBJ whole genome shotgun (WGS) entry which is preliminary data.</text>
</comment>
<evidence type="ECO:0000313" key="1">
    <source>
        <dbReference type="EMBL" id="OXU28840.1"/>
    </source>
</evidence>
<dbReference type="Proteomes" id="UP000215335">
    <property type="component" value="Unassembled WGS sequence"/>
</dbReference>
<name>A0A232FEA0_9HYME</name>